<evidence type="ECO:0000256" key="1">
    <source>
        <dbReference type="ARBA" id="ARBA00004863"/>
    </source>
</evidence>
<comment type="catalytic activity">
    <reaction evidence="4">
        <text>chorismate = 3-[(1-carboxyvinyl)-oxy]benzoate + H2O</text>
        <dbReference type="Rhea" id="RHEA:40051"/>
        <dbReference type="ChEBI" id="CHEBI:15377"/>
        <dbReference type="ChEBI" id="CHEBI:29748"/>
        <dbReference type="ChEBI" id="CHEBI:76981"/>
        <dbReference type="EC" id="4.2.1.151"/>
    </reaction>
</comment>
<evidence type="ECO:0000256" key="4">
    <source>
        <dbReference type="HAMAP-Rule" id="MF_00995"/>
    </source>
</evidence>
<keyword evidence="3 4" id="KW-0456">Lyase</keyword>
<proteinExistence type="inferred from homology"/>
<dbReference type="KEGG" id="scor:J3U87_03650"/>
<evidence type="ECO:0000313" key="5">
    <source>
        <dbReference type="EMBL" id="QTD51541.1"/>
    </source>
</evidence>
<dbReference type="AlphaFoldDB" id="A0A8A4TRC8"/>
<dbReference type="PANTHER" id="PTHR37690">
    <property type="entry name" value="CHORISMATE DEHYDRATASE"/>
    <property type="match status" value="1"/>
</dbReference>
<dbReference type="UniPathway" id="UPA00079"/>
<sequence length="268" mass="30131">MTLANGLIHFSIIDYLNALPLNMAFKDGLFEGQVDLTFDYPSQCADNLASGRCEVGLISSIEYQRIANLRIAPGICIASRHEVRSVLILTRKPLSDVKTVALDRFSRSSVALLRILFHRRFGFQPQFITMTPQAEPMLAEADAALIIGDAALRALPQDVDHIDLAREWNRDTGLPFVFAFWAIRRGANTAAVCDILNRAKAYGMPRIATRMDDIRARWPLPENDILDYFHTNIHYDLGEPELASLALFYRYAEEAGLIKHPSPPRFAT</sequence>
<evidence type="ECO:0000313" key="6">
    <source>
        <dbReference type="Proteomes" id="UP000663929"/>
    </source>
</evidence>
<organism evidence="5 6">
    <name type="scientific">Sulfidibacter corallicola</name>
    <dbReference type="NCBI Taxonomy" id="2818388"/>
    <lineage>
        <taxon>Bacteria</taxon>
        <taxon>Pseudomonadati</taxon>
        <taxon>Acidobacteriota</taxon>
        <taxon>Holophagae</taxon>
        <taxon>Acanthopleuribacterales</taxon>
        <taxon>Acanthopleuribacteraceae</taxon>
        <taxon>Sulfidibacter</taxon>
    </lineage>
</organism>
<dbReference type="Proteomes" id="UP000663929">
    <property type="component" value="Chromosome"/>
</dbReference>
<comment type="function">
    <text evidence="4">Catalyzes the dehydration of chorismate into 3-[(1-carboxyvinyl)oxy]benzoate, a step in the biosynthesis of menaquinone (MK, vitamin K2).</text>
</comment>
<dbReference type="Gene3D" id="3.40.190.10">
    <property type="entry name" value="Periplasmic binding protein-like II"/>
    <property type="match status" value="2"/>
</dbReference>
<dbReference type="HAMAP" id="MF_00995">
    <property type="entry name" value="MqnA"/>
    <property type="match status" value="1"/>
</dbReference>
<dbReference type="InterPro" id="IPR003773">
    <property type="entry name" value="Menaquinone_biosynth"/>
</dbReference>
<dbReference type="GO" id="GO:0016836">
    <property type="term" value="F:hydro-lyase activity"/>
    <property type="evidence" value="ECO:0007669"/>
    <property type="project" value="UniProtKB-UniRule"/>
</dbReference>
<keyword evidence="6" id="KW-1185">Reference proteome</keyword>
<dbReference type="Pfam" id="PF02621">
    <property type="entry name" value="VitK2_biosynth"/>
    <property type="match status" value="1"/>
</dbReference>
<gene>
    <name evidence="4" type="primary">mqnA</name>
    <name evidence="5" type="ORF">J3U87_03650</name>
</gene>
<comment type="pathway">
    <text evidence="1 4">Quinol/quinone metabolism; menaquinone biosynthesis.</text>
</comment>
<dbReference type="EC" id="4.2.1.151" evidence="4"/>
<keyword evidence="2 4" id="KW-0474">Menaquinone biosynthesis</keyword>
<evidence type="ECO:0000256" key="3">
    <source>
        <dbReference type="ARBA" id="ARBA00023239"/>
    </source>
</evidence>
<dbReference type="CDD" id="cd13634">
    <property type="entry name" value="PBP2_Sco4506"/>
    <property type="match status" value="1"/>
</dbReference>
<name>A0A8A4TRC8_SULCO</name>
<dbReference type="SUPFAM" id="SSF53850">
    <property type="entry name" value="Periplasmic binding protein-like II"/>
    <property type="match status" value="1"/>
</dbReference>
<accession>A0A8A4TRC8</accession>
<dbReference type="PANTHER" id="PTHR37690:SF1">
    <property type="entry name" value="CHORISMATE DEHYDRATASE"/>
    <property type="match status" value="1"/>
</dbReference>
<dbReference type="RefSeq" id="WP_237381669.1">
    <property type="nucleotide sequence ID" value="NZ_CP071793.1"/>
</dbReference>
<protein>
    <recommendedName>
        <fullName evidence="4">Chorismate dehydratase</fullName>
        <ecNumber evidence="4">4.2.1.151</ecNumber>
    </recommendedName>
    <alternativeName>
        <fullName evidence="4">Menaquinone biosynthetic enzyme MqnA</fullName>
    </alternativeName>
</protein>
<dbReference type="InterPro" id="IPR030868">
    <property type="entry name" value="MqnA"/>
</dbReference>
<dbReference type="GO" id="GO:0009234">
    <property type="term" value="P:menaquinone biosynthetic process"/>
    <property type="evidence" value="ECO:0007669"/>
    <property type="project" value="UniProtKB-UniRule"/>
</dbReference>
<comment type="similarity">
    <text evidence="4">Belongs to the MqnA/MqnD family. MqnA subfamily.</text>
</comment>
<reference evidence="5" key="1">
    <citation type="submission" date="2021-03" db="EMBL/GenBank/DDBJ databases">
        <title>Acanthopleuribacteraceae sp. M133.</title>
        <authorList>
            <person name="Wang G."/>
        </authorList>
    </citation>
    <scope>NUCLEOTIDE SEQUENCE</scope>
    <source>
        <strain evidence="5">M133</strain>
    </source>
</reference>
<evidence type="ECO:0000256" key="2">
    <source>
        <dbReference type="ARBA" id="ARBA00022428"/>
    </source>
</evidence>
<dbReference type="EMBL" id="CP071793">
    <property type="protein sequence ID" value="QTD51541.1"/>
    <property type="molecule type" value="Genomic_DNA"/>
</dbReference>